<organism evidence="1 2">
    <name type="scientific">Lichenicola cladoniae</name>
    <dbReference type="NCBI Taxonomy" id="1484109"/>
    <lineage>
        <taxon>Bacteria</taxon>
        <taxon>Pseudomonadati</taxon>
        <taxon>Pseudomonadota</taxon>
        <taxon>Alphaproteobacteria</taxon>
        <taxon>Acetobacterales</taxon>
        <taxon>Acetobacteraceae</taxon>
        <taxon>Lichenicola</taxon>
    </lineage>
</organism>
<keyword evidence="2" id="KW-1185">Reference proteome</keyword>
<accession>A0A6M8HMH6</accession>
<name>A0A6M8HMH6_9PROT</name>
<gene>
    <name evidence="1" type="ORF">HN018_05150</name>
</gene>
<dbReference type="EMBL" id="CP053708">
    <property type="protein sequence ID" value="QKE89510.1"/>
    <property type="molecule type" value="Genomic_DNA"/>
</dbReference>
<proteinExistence type="predicted"/>
<evidence type="ECO:0000313" key="2">
    <source>
        <dbReference type="Proteomes" id="UP000500767"/>
    </source>
</evidence>
<sequence length="80" mass="8447">MATTTQIIYQPYVKGPRGSLKAGQAIPCASADAGLVRAERALANGSILGARIVRMSHDDDAEMFADPEYLGQVGQVPDVD</sequence>
<dbReference type="Proteomes" id="UP000500767">
    <property type="component" value="Chromosome"/>
</dbReference>
<dbReference type="KEGG" id="lck:HN018_05150"/>
<dbReference type="RefSeq" id="WP_171834504.1">
    <property type="nucleotide sequence ID" value="NZ_CP053708.1"/>
</dbReference>
<dbReference type="AlphaFoldDB" id="A0A6M8HMH6"/>
<evidence type="ECO:0000313" key="1">
    <source>
        <dbReference type="EMBL" id="QKE89510.1"/>
    </source>
</evidence>
<protein>
    <submittedName>
        <fullName evidence="1">Uncharacterized protein</fullName>
    </submittedName>
</protein>
<reference evidence="1 2" key="1">
    <citation type="journal article" date="2014" name="World J. Microbiol. Biotechnol.">
        <title>Biodiversity and physiological characteristics of Antarctic and Arctic lichens-associated bacteria.</title>
        <authorList>
            <person name="Lee Y.M."/>
            <person name="Kim E.H."/>
            <person name="Lee H.K."/>
            <person name="Hong S.G."/>
        </authorList>
    </citation>
    <scope>NUCLEOTIDE SEQUENCE [LARGE SCALE GENOMIC DNA]</scope>
    <source>
        <strain evidence="1 2">PAMC 26569</strain>
    </source>
</reference>